<keyword evidence="1" id="KW-0812">Transmembrane</keyword>
<evidence type="ECO:0000313" key="3">
    <source>
        <dbReference type="Proteomes" id="UP000003860"/>
    </source>
</evidence>
<dbReference type="Proteomes" id="UP000003860">
    <property type="component" value="Unassembled WGS sequence"/>
</dbReference>
<accession>F1TAS0</accession>
<dbReference type="STRING" id="588581.Cpap_3035"/>
<gene>
    <name evidence="2" type="ORF">Cpap_3035</name>
</gene>
<sequence length="56" mass="6269">MDDKTKRIITIIVAIFLLITAVSIVGFILKQLIPLAILVIAGYIVYRLVAKKGKHY</sequence>
<keyword evidence="1" id="KW-0472">Membrane</keyword>
<feature type="transmembrane region" description="Helical" evidence="1">
    <location>
        <begin position="32"/>
        <end position="50"/>
    </location>
</feature>
<protein>
    <submittedName>
        <fullName evidence="2">Uncharacterized protein</fullName>
    </submittedName>
</protein>
<evidence type="ECO:0000256" key="1">
    <source>
        <dbReference type="SAM" id="Phobius"/>
    </source>
</evidence>
<keyword evidence="3" id="KW-1185">Reference proteome</keyword>
<dbReference type="eggNOG" id="ENOG502ZR2J">
    <property type="taxonomic scope" value="Bacteria"/>
</dbReference>
<dbReference type="EMBL" id="ACXX02000003">
    <property type="protein sequence ID" value="EGD48613.1"/>
    <property type="molecule type" value="Genomic_DNA"/>
</dbReference>
<feature type="transmembrane region" description="Helical" evidence="1">
    <location>
        <begin position="7"/>
        <end position="26"/>
    </location>
</feature>
<dbReference type="RefSeq" id="WP_004617776.1">
    <property type="nucleotide sequence ID" value="NZ_ACXX02000003.1"/>
</dbReference>
<evidence type="ECO:0000313" key="2">
    <source>
        <dbReference type="EMBL" id="EGD48613.1"/>
    </source>
</evidence>
<reference evidence="2" key="1">
    <citation type="submission" date="2009-07" db="EMBL/GenBank/DDBJ databases">
        <authorList>
            <consortium name="US DOE Joint Genome Institute (JGI-PGF)"/>
            <person name="Lucas S."/>
            <person name="Copeland A."/>
            <person name="Lapidus A."/>
            <person name="Glavina del Rio T."/>
            <person name="Tice H."/>
            <person name="Bruce D."/>
            <person name="Goodwin L."/>
            <person name="Pitluck S."/>
            <person name="Larimer F."/>
            <person name="Land M.L."/>
            <person name="Mouttaki H."/>
            <person name="He Z."/>
            <person name="Zhou J."/>
            <person name="Hemme C.L."/>
        </authorList>
    </citation>
    <scope>NUCLEOTIDE SEQUENCE [LARGE SCALE GENOMIC DNA]</scope>
    <source>
        <strain evidence="2">DSM 2782</strain>
    </source>
</reference>
<reference evidence="2" key="2">
    <citation type="submission" date="2011-01" db="EMBL/GenBank/DDBJ databases">
        <title>The Non-contiguous Finished genome of Clostridium papyrosolvens.</title>
        <authorList>
            <person name="Lucas S."/>
            <person name="Copeland A."/>
            <person name="Lapidus A."/>
            <person name="Cheng J.-F."/>
            <person name="Goodwin L."/>
            <person name="Pitluck S."/>
            <person name="Misra M."/>
            <person name="Chertkov O."/>
            <person name="Detter J.C."/>
            <person name="Han C."/>
            <person name="Tapia R."/>
            <person name="Land M."/>
            <person name="Hauser L."/>
            <person name="Kyrpides N."/>
            <person name="Ivanova N."/>
            <person name="Pagani I."/>
            <person name="Mouttaki H."/>
            <person name="He Z."/>
            <person name="Zhou J."/>
            <person name="Hemme C.L."/>
            <person name="Woyke T."/>
        </authorList>
    </citation>
    <scope>NUCLEOTIDE SEQUENCE [LARGE SCALE GENOMIC DNA]</scope>
    <source>
        <strain evidence="2">DSM 2782</strain>
    </source>
</reference>
<comment type="caution">
    <text evidence="2">The sequence shown here is derived from an EMBL/GenBank/DDBJ whole genome shotgun (WGS) entry which is preliminary data.</text>
</comment>
<keyword evidence="1" id="KW-1133">Transmembrane helix</keyword>
<dbReference type="AlphaFoldDB" id="F1TAS0"/>
<organism evidence="2 3">
    <name type="scientific">Ruminiclostridium papyrosolvens DSM 2782</name>
    <dbReference type="NCBI Taxonomy" id="588581"/>
    <lineage>
        <taxon>Bacteria</taxon>
        <taxon>Bacillati</taxon>
        <taxon>Bacillota</taxon>
        <taxon>Clostridia</taxon>
        <taxon>Eubacteriales</taxon>
        <taxon>Oscillospiraceae</taxon>
        <taxon>Ruminiclostridium</taxon>
    </lineage>
</organism>
<name>F1TAS0_9FIRM</name>
<proteinExistence type="predicted"/>